<dbReference type="SUPFAM" id="SSF56935">
    <property type="entry name" value="Porins"/>
    <property type="match status" value="1"/>
</dbReference>
<dbReference type="InterPro" id="IPR037066">
    <property type="entry name" value="Plug_dom_sf"/>
</dbReference>
<evidence type="ECO:0000256" key="10">
    <source>
        <dbReference type="ARBA" id="ARBA00023136"/>
    </source>
</evidence>
<evidence type="ECO:0000256" key="7">
    <source>
        <dbReference type="ARBA" id="ARBA00023004"/>
    </source>
</evidence>
<dbReference type="InterPro" id="IPR039426">
    <property type="entry name" value="TonB-dep_rcpt-like"/>
</dbReference>
<dbReference type="RefSeq" id="WP_054589760.1">
    <property type="nucleotide sequence ID" value="NZ_CP012700.1"/>
</dbReference>
<keyword evidence="4" id="KW-0410">Iron transport</keyword>
<dbReference type="PROSITE" id="PS01156">
    <property type="entry name" value="TONB_DEPENDENT_REC_2"/>
    <property type="match status" value="1"/>
</dbReference>
<feature type="domain" description="TonB-dependent receptor plug" evidence="18">
    <location>
        <begin position="62"/>
        <end position="168"/>
    </location>
</feature>
<evidence type="ECO:0000256" key="15">
    <source>
        <dbReference type="SAM" id="MobiDB-lite"/>
    </source>
</evidence>
<dbReference type="Pfam" id="PF00593">
    <property type="entry name" value="TonB_dep_Rec_b-barrel"/>
    <property type="match status" value="1"/>
</dbReference>
<keyword evidence="7" id="KW-0408">Iron</keyword>
<dbReference type="OrthoDB" id="9760333at2"/>
<evidence type="ECO:0000256" key="9">
    <source>
        <dbReference type="ARBA" id="ARBA00023077"/>
    </source>
</evidence>
<dbReference type="Gene3D" id="2.170.130.10">
    <property type="entry name" value="TonB-dependent receptor, plug domain"/>
    <property type="match status" value="1"/>
</dbReference>
<dbReference type="KEGG" id="smag:AN936_21120"/>
<evidence type="ECO:0000256" key="13">
    <source>
        <dbReference type="PROSITE-ProRule" id="PRU10144"/>
    </source>
</evidence>
<evidence type="ECO:0000256" key="5">
    <source>
        <dbReference type="ARBA" id="ARBA00022692"/>
    </source>
</evidence>
<dbReference type="PATRIC" id="fig|33050.5.peg.4377"/>
<dbReference type="GO" id="GO:0009279">
    <property type="term" value="C:cell outer membrane"/>
    <property type="evidence" value="ECO:0007669"/>
    <property type="project" value="UniProtKB-SubCell"/>
</dbReference>
<evidence type="ECO:0000256" key="14">
    <source>
        <dbReference type="RuleBase" id="RU003357"/>
    </source>
</evidence>
<evidence type="ECO:0000313" key="19">
    <source>
        <dbReference type="EMBL" id="ALH82773.1"/>
    </source>
</evidence>
<gene>
    <name evidence="19" type="ORF">AN936_21120</name>
</gene>
<dbReference type="Gene3D" id="2.40.170.20">
    <property type="entry name" value="TonB-dependent receptor, beta-barrel domain"/>
    <property type="match status" value="1"/>
</dbReference>
<dbReference type="EMBL" id="CP012700">
    <property type="protein sequence ID" value="ALH82773.1"/>
    <property type="molecule type" value="Genomic_DNA"/>
</dbReference>
<comment type="similarity">
    <text evidence="12 14">Belongs to the TonB-dependent receptor family.</text>
</comment>
<evidence type="ECO:0000259" key="17">
    <source>
        <dbReference type="Pfam" id="PF00593"/>
    </source>
</evidence>
<dbReference type="InterPro" id="IPR000531">
    <property type="entry name" value="Beta-barrel_TonB"/>
</dbReference>
<feature type="domain" description="TonB-dependent receptor-like beta-barrel" evidence="17">
    <location>
        <begin position="381"/>
        <end position="883"/>
    </location>
</feature>
<keyword evidence="11 12" id="KW-0998">Cell outer membrane</keyword>
<evidence type="ECO:0000256" key="12">
    <source>
        <dbReference type="PROSITE-ProRule" id="PRU01360"/>
    </source>
</evidence>
<keyword evidence="10 12" id="KW-0472">Membrane</keyword>
<dbReference type="PROSITE" id="PS52016">
    <property type="entry name" value="TONB_DEPENDENT_REC_3"/>
    <property type="match status" value="1"/>
</dbReference>
<dbReference type="Pfam" id="PF07715">
    <property type="entry name" value="Plug"/>
    <property type="match status" value="1"/>
</dbReference>
<feature type="signal peptide" evidence="16">
    <location>
        <begin position="1"/>
        <end position="32"/>
    </location>
</feature>
<evidence type="ECO:0000259" key="18">
    <source>
        <dbReference type="Pfam" id="PF07715"/>
    </source>
</evidence>
<sequence length="939" mass="100403">MKSSSLLAARLLRSSALGLSIAIAATAVPAFAQDAAPQDEATDDSGDAPIVVTAQGRSQLLSDVPVAISAVSAETLQNSGANDIRQLNQVAPSLLVSSTGSEANGSARIRGIGTVGDNPGLESSVPVFIDGVYRSRSGIGLNELGEIDRVEVQRGPQGTLGGRNSSAGLISIYSKKPSFEFGASGEVTYGNYDYWRLGGSVTGPITDTIAARLDGVWVKRDGFYKDTTNNTDVNDRDRYFLRGQLLFEPTDALSIRLIADYTYRNEKCCAATYIDNSVNPYIGNLNNPGVPADDMTNNITQVLIDLGQPAGAFNQGYSRNISVSDGRSFAGKTKDYGFSGQIDWDLGGATLTSITGYREYRSGQAGDLDYGAVDILYRAPSDDAYRQFHTFTQELRLQGEAFDGKLDWLVGGFYANEKLTVRDNLRFGSEYGKFAACRLVTGSTLVPLYDPTSANCISPAGQFALTNNLLPLPPGVGGLILAGVNNLASISDKGSIDDVYRQNDRNWALFTHNIFHITDKLDFTFGVRYTNDRKKFNASFTNDNTACVANQALFEPLLSGPLAATAAGILGLSCQGNSTSELDGVSINDKRSEDEWTGTAILSYKPVDDLMLYASFSRGYKAGGFNLDRSALKNPVILAGADSSSSFAAVGGAQALVGNLQFDPELVNSYEVGAKYSTGPFGVGLTLFRSDFKNFQLNTFNGSVFIVQTVNGCSADLNGGDRDQSKFPGAPNYNPGASASGACNPDDVSWGVRTEGFELEASLVPARSFRMTAGLTYANTKYRSNLVGNKSGAPLDQALRLLPGNNLSNAPELVATGSITWTPELGGSGLTGLVYIDGRMTSDYNTGSDLFPQKAQDGYAIFNARVGLRGPDEKWGVELWAQNMFNKKYAQVAFNSPFQEGATSTTAAFADPQYPGGRQIFSQFLAEPRTYGVTLRGKF</sequence>
<evidence type="ECO:0000256" key="2">
    <source>
        <dbReference type="ARBA" id="ARBA00022448"/>
    </source>
</evidence>
<name>A0A0N9US59_SPHMC</name>
<keyword evidence="19" id="KW-0675">Receptor</keyword>
<keyword evidence="8" id="KW-0406">Ion transport</keyword>
<dbReference type="InterPro" id="IPR012910">
    <property type="entry name" value="Plug_dom"/>
</dbReference>
<dbReference type="InterPro" id="IPR010917">
    <property type="entry name" value="TonB_rcpt_CS"/>
</dbReference>
<evidence type="ECO:0000256" key="3">
    <source>
        <dbReference type="ARBA" id="ARBA00022452"/>
    </source>
</evidence>
<dbReference type="GO" id="GO:0006826">
    <property type="term" value="P:iron ion transport"/>
    <property type="evidence" value="ECO:0007669"/>
    <property type="project" value="UniProtKB-KW"/>
</dbReference>
<evidence type="ECO:0000256" key="8">
    <source>
        <dbReference type="ARBA" id="ARBA00023065"/>
    </source>
</evidence>
<evidence type="ECO:0000256" key="11">
    <source>
        <dbReference type="ARBA" id="ARBA00023237"/>
    </source>
</evidence>
<evidence type="ECO:0000256" key="1">
    <source>
        <dbReference type="ARBA" id="ARBA00004571"/>
    </source>
</evidence>
<organism evidence="19 20">
    <name type="scientific">Sphingopyxis macrogoltabida</name>
    <name type="common">Sphingomonas macrogoltabidus</name>
    <dbReference type="NCBI Taxonomy" id="33050"/>
    <lineage>
        <taxon>Bacteria</taxon>
        <taxon>Pseudomonadati</taxon>
        <taxon>Pseudomonadota</taxon>
        <taxon>Alphaproteobacteria</taxon>
        <taxon>Sphingomonadales</taxon>
        <taxon>Sphingomonadaceae</taxon>
        <taxon>Sphingopyxis</taxon>
    </lineage>
</organism>
<feature type="chain" id="PRO_5006039022" evidence="16">
    <location>
        <begin position="33"/>
        <end position="939"/>
    </location>
</feature>
<proteinExistence type="inferred from homology"/>
<dbReference type="InterPro" id="IPR036942">
    <property type="entry name" value="Beta-barrel_TonB_sf"/>
</dbReference>
<evidence type="ECO:0000256" key="16">
    <source>
        <dbReference type="SAM" id="SignalP"/>
    </source>
</evidence>
<accession>A0A0N9US59</accession>
<keyword evidence="6 16" id="KW-0732">Signal</keyword>
<evidence type="ECO:0000313" key="20">
    <source>
        <dbReference type="Proteomes" id="UP000058074"/>
    </source>
</evidence>
<feature type="short sequence motif" description="TonB C-terminal box" evidence="13">
    <location>
        <begin position="922"/>
        <end position="939"/>
    </location>
</feature>
<keyword evidence="9 14" id="KW-0798">TonB box</keyword>
<protein>
    <submittedName>
        <fullName evidence="19">TonB-dependent receptor</fullName>
    </submittedName>
</protein>
<keyword evidence="3 12" id="KW-1134">Transmembrane beta strand</keyword>
<keyword evidence="5 12" id="KW-0812">Transmembrane</keyword>
<dbReference type="PANTHER" id="PTHR32552:SF81">
    <property type="entry name" value="TONB-DEPENDENT OUTER MEMBRANE RECEPTOR"/>
    <property type="match status" value="1"/>
</dbReference>
<evidence type="ECO:0000256" key="6">
    <source>
        <dbReference type="ARBA" id="ARBA00022729"/>
    </source>
</evidence>
<comment type="subcellular location">
    <subcellularLocation>
        <location evidence="1 12">Cell outer membrane</location>
        <topology evidence="1 12">Multi-pass membrane protein</topology>
    </subcellularLocation>
</comment>
<keyword evidence="2 12" id="KW-0813">Transport</keyword>
<reference evidence="19 20" key="1">
    <citation type="journal article" date="2015" name="Genome Announc.">
        <title>Complete Genome Sequence of Polypropylene Glycol- and Polyethylene Glycol-Degrading Sphingopyxis macrogoltabida Strain EY-1.</title>
        <authorList>
            <person name="Ohtsubo Y."/>
            <person name="Nagata Y."/>
            <person name="Numata M."/>
            <person name="Tsuchikane K."/>
            <person name="Hosoyama A."/>
            <person name="Yamazoe A."/>
            <person name="Tsuda M."/>
            <person name="Fujita N."/>
            <person name="Kawai F."/>
        </authorList>
    </citation>
    <scope>NUCLEOTIDE SEQUENCE [LARGE SCALE GENOMIC DNA]</scope>
    <source>
        <strain evidence="19 20">EY-1</strain>
    </source>
</reference>
<dbReference type="Proteomes" id="UP000058074">
    <property type="component" value="Chromosome"/>
</dbReference>
<evidence type="ECO:0000256" key="4">
    <source>
        <dbReference type="ARBA" id="ARBA00022496"/>
    </source>
</evidence>
<dbReference type="PANTHER" id="PTHR32552">
    <property type="entry name" value="FERRICHROME IRON RECEPTOR-RELATED"/>
    <property type="match status" value="1"/>
</dbReference>
<feature type="region of interest" description="Disordered" evidence="15">
    <location>
        <begin position="721"/>
        <end position="740"/>
    </location>
</feature>
<dbReference type="AlphaFoldDB" id="A0A0N9US59"/>